<evidence type="ECO:0000313" key="2">
    <source>
        <dbReference type="Proteomes" id="UP001432180"/>
    </source>
</evidence>
<accession>A0ABZ0SCN7</accession>
<evidence type="ECO:0000313" key="1">
    <source>
        <dbReference type="EMBL" id="WPL18786.1"/>
    </source>
</evidence>
<keyword evidence="2" id="KW-1185">Reference proteome</keyword>
<reference evidence="1 2" key="1">
    <citation type="journal article" date="2023" name="Microorganisms">
        <title>Thiorhodovibrio frisius and Trv. litoralis spp. nov., Two Novel Members from a Clade of Fastidious Purple Sulfur Bacteria That Exhibit Unique Red-Shifted Light-Harvesting Capabilities.</title>
        <authorList>
            <person name="Methner A."/>
            <person name="Kuzyk S.B."/>
            <person name="Petersen J."/>
            <person name="Bauer S."/>
            <person name="Brinkmann H."/>
            <person name="Sichau K."/>
            <person name="Wanner G."/>
            <person name="Wolf J."/>
            <person name="Neumann-Schaal M."/>
            <person name="Henke P."/>
            <person name="Tank M."/>
            <person name="Sproer C."/>
            <person name="Bunk B."/>
            <person name="Overmann J."/>
        </authorList>
    </citation>
    <scope>NUCLEOTIDE SEQUENCE [LARGE SCALE GENOMIC DNA]</scope>
    <source>
        <strain evidence="1 2">DSM 6702</strain>
    </source>
</reference>
<dbReference type="EMBL" id="CP121472">
    <property type="protein sequence ID" value="WPL18786.1"/>
    <property type="molecule type" value="Genomic_DNA"/>
</dbReference>
<gene>
    <name evidence="1" type="ORF">Thiowin_03877</name>
</gene>
<organism evidence="1 2">
    <name type="scientific">Thiorhodovibrio winogradskyi</name>
    <dbReference type="NCBI Taxonomy" id="77007"/>
    <lineage>
        <taxon>Bacteria</taxon>
        <taxon>Pseudomonadati</taxon>
        <taxon>Pseudomonadota</taxon>
        <taxon>Gammaproteobacteria</taxon>
        <taxon>Chromatiales</taxon>
        <taxon>Chromatiaceae</taxon>
        <taxon>Thiorhodovibrio</taxon>
    </lineage>
</organism>
<sequence>MGQGYQVQIGKARPTGAEAREAAAAEIEQNPGLAIQPHQIARAGSPVLALGAAGAEHLHGDCV</sequence>
<name>A0ABZ0SCN7_9GAMM</name>
<proteinExistence type="predicted"/>
<dbReference type="Proteomes" id="UP001432180">
    <property type="component" value="Chromosome"/>
</dbReference>
<protein>
    <submittedName>
        <fullName evidence="1">Uncharacterized protein</fullName>
    </submittedName>
</protein>